<name>A0ABU6A4T0_9PSEU</name>
<evidence type="ECO:0000313" key="4">
    <source>
        <dbReference type="EMBL" id="MEB3366470.1"/>
    </source>
</evidence>
<feature type="region of interest" description="Disordered" evidence="2">
    <location>
        <begin position="350"/>
        <end position="369"/>
    </location>
</feature>
<keyword evidence="5" id="KW-1185">Reference proteome</keyword>
<dbReference type="GO" id="GO:0008761">
    <property type="term" value="F:UDP-N-acetylglucosamine 2-epimerase activity"/>
    <property type="evidence" value="ECO:0007669"/>
    <property type="project" value="UniProtKB-EC"/>
</dbReference>
<accession>A0ABU6A4T0</accession>
<protein>
    <submittedName>
        <fullName evidence="4">UDP-N-acetylglucosamine 2-epimerase (Non-hydrolyzing)</fullName>
        <ecNumber evidence="4">5.1.3.14</ecNumber>
    </submittedName>
</protein>
<dbReference type="CDD" id="cd03786">
    <property type="entry name" value="GTB_UDP-GlcNAc_2-Epimerase"/>
    <property type="match status" value="1"/>
</dbReference>
<feature type="compositionally biased region" description="Polar residues" evidence="2">
    <location>
        <begin position="358"/>
        <end position="369"/>
    </location>
</feature>
<evidence type="ECO:0000313" key="5">
    <source>
        <dbReference type="Proteomes" id="UP001327093"/>
    </source>
</evidence>
<dbReference type="InterPro" id="IPR029767">
    <property type="entry name" value="WecB-like"/>
</dbReference>
<organism evidence="4 5">
    <name type="scientific">Saccharopolyspora mangrovi</name>
    <dbReference type="NCBI Taxonomy" id="3082379"/>
    <lineage>
        <taxon>Bacteria</taxon>
        <taxon>Bacillati</taxon>
        <taxon>Actinomycetota</taxon>
        <taxon>Actinomycetes</taxon>
        <taxon>Pseudonocardiales</taxon>
        <taxon>Pseudonocardiaceae</taxon>
        <taxon>Saccharopolyspora</taxon>
    </lineage>
</organism>
<dbReference type="SUPFAM" id="SSF53756">
    <property type="entry name" value="UDP-Glycosyltransferase/glycogen phosphorylase"/>
    <property type="match status" value="1"/>
</dbReference>
<evidence type="ECO:0000259" key="3">
    <source>
        <dbReference type="Pfam" id="PF02350"/>
    </source>
</evidence>
<feature type="domain" description="UDP-N-acetylglucosamine 2-epimerase" evidence="3">
    <location>
        <begin position="20"/>
        <end position="347"/>
    </location>
</feature>
<proteinExistence type="inferred from homology"/>
<dbReference type="RefSeq" id="WP_324264298.1">
    <property type="nucleotide sequence ID" value="NZ_JAWLNX010000002.1"/>
</dbReference>
<dbReference type="PANTHER" id="PTHR43174:SF1">
    <property type="entry name" value="UDP-N-ACETYLGLUCOSAMINE 2-EPIMERASE"/>
    <property type="match status" value="1"/>
</dbReference>
<reference evidence="4 5" key="1">
    <citation type="submission" date="2023-10" db="EMBL/GenBank/DDBJ databases">
        <title>Saccharopolyspora sp. nov., isolated from mangrove soil.</title>
        <authorList>
            <person name="Lu Y."/>
            <person name="Liu W."/>
        </authorList>
    </citation>
    <scope>NUCLEOTIDE SEQUENCE [LARGE SCALE GENOMIC DNA]</scope>
    <source>
        <strain evidence="4 5">S2-29</strain>
    </source>
</reference>
<sequence length="369" mass="39816">MCVAGARPNFMKVKPVMDELEARGAECFLVHTGQHYDRAMNEIFFKELDLRSPDHFLGVGSGTHAQQTGLTMLAFEPLVTELRPDLVVVFGDVNSTLACALVAAKMGVAVAHVEAGPRSGDWSMPEEVNRVTVDRVSDYLLAPCEDAVANLRVEGYRDERVHLVGNVMIDTLLANVDSARKRPVLENLGISRGAFGLVTLHRPANVDDEHVLHGLLKALAEIGQELPLVFPMHPRTRDRLKQHLPPGVLTIEPQGYLDFVSLEDGAALVLTDSGGVQAETTALGTPCLTLRNNTEWPSTVAEGTNQLVGCDPGQILSSARELIKHPPPPLRPALWDGRASKRVADVLISDQAAPQAGSRGSTGCDATSR</sequence>
<evidence type="ECO:0000256" key="1">
    <source>
        <dbReference type="RuleBase" id="RU003513"/>
    </source>
</evidence>
<gene>
    <name evidence="4" type="primary">wecB</name>
    <name evidence="4" type="ORF">R4I43_03555</name>
</gene>
<dbReference type="Gene3D" id="3.40.50.2000">
    <property type="entry name" value="Glycogen Phosphorylase B"/>
    <property type="match status" value="2"/>
</dbReference>
<dbReference type="EMBL" id="JAWLNX010000002">
    <property type="protein sequence ID" value="MEB3366470.1"/>
    <property type="molecule type" value="Genomic_DNA"/>
</dbReference>
<dbReference type="PANTHER" id="PTHR43174">
    <property type="entry name" value="UDP-N-ACETYLGLUCOSAMINE 2-EPIMERASE"/>
    <property type="match status" value="1"/>
</dbReference>
<dbReference type="Proteomes" id="UP001327093">
    <property type="component" value="Unassembled WGS sequence"/>
</dbReference>
<comment type="similarity">
    <text evidence="1">Belongs to the UDP-N-acetylglucosamine 2-epimerase family.</text>
</comment>
<evidence type="ECO:0000256" key="2">
    <source>
        <dbReference type="SAM" id="MobiDB-lite"/>
    </source>
</evidence>
<keyword evidence="1 4" id="KW-0413">Isomerase</keyword>
<dbReference type="EC" id="5.1.3.14" evidence="4"/>
<dbReference type="NCBIfam" id="TIGR00236">
    <property type="entry name" value="wecB"/>
    <property type="match status" value="1"/>
</dbReference>
<comment type="caution">
    <text evidence="4">The sequence shown here is derived from an EMBL/GenBank/DDBJ whole genome shotgun (WGS) entry which is preliminary data.</text>
</comment>
<dbReference type="Pfam" id="PF02350">
    <property type="entry name" value="Epimerase_2"/>
    <property type="match status" value="1"/>
</dbReference>
<dbReference type="InterPro" id="IPR003331">
    <property type="entry name" value="UDP_GlcNAc_Epimerase_2_dom"/>
</dbReference>